<evidence type="ECO:0000256" key="5">
    <source>
        <dbReference type="ARBA" id="ARBA00022519"/>
    </source>
</evidence>
<dbReference type="GO" id="GO:0015031">
    <property type="term" value="P:protein transport"/>
    <property type="evidence" value="ECO:0007669"/>
    <property type="project" value="UniProtKB-KW"/>
</dbReference>
<dbReference type="PANTHER" id="PTHR33446">
    <property type="entry name" value="PROTEIN TONB-RELATED"/>
    <property type="match status" value="1"/>
</dbReference>
<evidence type="ECO:0000313" key="13">
    <source>
        <dbReference type="Proteomes" id="UP000199021"/>
    </source>
</evidence>
<name>A0A1H9CAI3_9BACT</name>
<keyword evidence="7" id="KW-0653">Protein transport</keyword>
<reference evidence="13" key="1">
    <citation type="submission" date="2016-10" db="EMBL/GenBank/DDBJ databases">
        <authorList>
            <person name="Varghese N."/>
            <person name="Submissions S."/>
        </authorList>
    </citation>
    <scope>NUCLEOTIDE SEQUENCE [LARGE SCALE GENOMIC DNA]</scope>
    <source>
        <strain evidence="13">DSM 24740</strain>
    </source>
</reference>
<gene>
    <name evidence="12" type="ORF">SAMN05444359_104114</name>
</gene>
<dbReference type="AlphaFoldDB" id="A0A1H9CAI3"/>
<feature type="signal peptide" evidence="10">
    <location>
        <begin position="1"/>
        <end position="29"/>
    </location>
</feature>
<dbReference type="GO" id="GO:0098797">
    <property type="term" value="C:plasma membrane protein complex"/>
    <property type="evidence" value="ECO:0007669"/>
    <property type="project" value="TreeGrafter"/>
</dbReference>
<dbReference type="InterPro" id="IPR051045">
    <property type="entry name" value="TonB-dependent_transducer"/>
</dbReference>
<keyword evidence="9" id="KW-0472">Membrane</keyword>
<keyword evidence="13" id="KW-1185">Reference proteome</keyword>
<sequence length="162" mass="17651">MNTLKQTSSTFFLAIALTFSFLLSIDTQAQSTLSTASIAPAILPLQAASAEATPLLHIPEDRDSYEANYPGGAIEVESFLKANVKYPELAQENNFEGTTIVRFKVQPDGSLNDYIVEQSTHAICDRVVIDALKQMGQWTPAKIEGKTVASWRAVAVDFKLGL</sequence>
<accession>A0A1H9CAI3</accession>
<dbReference type="InParanoid" id="A0A1H9CAI3"/>
<dbReference type="GO" id="GO:0055085">
    <property type="term" value="P:transmembrane transport"/>
    <property type="evidence" value="ECO:0007669"/>
    <property type="project" value="InterPro"/>
</dbReference>
<evidence type="ECO:0000259" key="11">
    <source>
        <dbReference type="PROSITE" id="PS52015"/>
    </source>
</evidence>
<keyword evidence="5" id="KW-0997">Cell inner membrane</keyword>
<evidence type="ECO:0000256" key="8">
    <source>
        <dbReference type="ARBA" id="ARBA00022989"/>
    </source>
</evidence>
<comment type="similarity">
    <text evidence="2">Belongs to the TonB family.</text>
</comment>
<evidence type="ECO:0000256" key="3">
    <source>
        <dbReference type="ARBA" id="ARBA00022448"/>
    </source>
</evidence>
<dbReference type="Gene3D" id="3.30.1150.10">
    <property type="match status" value="1"/>
</dbReference>
<dbReference type="InterPro" id="IPR037682">
    <property type="entry name" value="TonB_C"/>
</dbReference>
<keyword evidence="6" id="KW-0812">Transmembrane</keyword>
<dbReference type="Pfam" id="PF03544">
    <property type="entry name" value="TonB_C"/>
    <property type="match status" value="1"/>
</dbReference>
<keyword evidence="8" id="KW-1133">Transmembrane helix</keyword>
<evidence type="ECO:0000256" key="1">
    <source>
        <dbReference type="ARBA" id="ARBA00004383"/>
    </source>
</evidence>
<dbReference type="InterPro" id="IPR006260">
    <property type="entry name" value="TonB/TolA_C"/>
</dbReference>
<dbReference type="OrthoDB" id="9814002at2"/>
<evidence type="ECO:0000256" key="10">
    <source>
        <dbReference type="SAM" id="SignalP"/>
    </source>
</evidence>
<dbReference type="NCBIfam" id="TIGR01352">
    <property type="entry name" value="tonB_Cterm"/>
    <property type="match status" value="1"/>
</dbReference>
<evidence type="ECO:0000256" key="2">
    <source>
        <dbReference type="ARBA" id="ARBA00006555"/>
    </source>
</evidence>
<evidence type="ECO:0000256" key="4">
    <source>
        <dbReference type="ARBA" id="ARBA00022475"/>
    </source>
</evidence>
<evidence type="ECO:0000313" key="12">
    <source>
        <dbReference type="EMBL" id="SEP97793.1"/>
    </source>
</evidence>
<dbReference type="GO" id="GO:0031992">
    <property type="term" value="F:energy transducer activity"/>
    <property type="evidence" value="ECO:0007669"/>
    <property type="project" value="TreeGrafter"/>
</dbReference>
<organism evidence="12 13">
    <name type="scientific">Neolewinella agarilytica</name>
    <dbReference type="NCBI Taxonomy" id="478744"/>
    <lineage>
        <taxon>Bacteria</taxon>
        <taxon>Pseudomonadati</taxon>
        <taxon>Bacteroidota</taxon>
        <taxon>Saprospiria</taxon>
        <taxon>Saprospirales</taxon>
        <taxon>Lewinellaceae</taxon>
        <taxon>Neolewinella</taxon>
    </lineage>
</organism>
<keyword evidence="3" id="KW-0813">Transport</keyword>
<dbReference type="PANTHER" id="PTHR33446:SF2">
    <property type="entry name" value="PROTEIN TONB"/>
    <property type="match status" value="1"/>
</dbReference>
<keyword evidence="4" id="KW-1003">Cell membrane</keyword>
<dbReference type="SUPFAM" id="SSF74653">
    <property type="entry name" value="TolA/TonB C-terminal domain"/>
    <property type="match status" value="1"/>
</dbReference>
<comment type="subcellular location">
    <subcellularLocation>
        <location evidence="1">Cell inner membrane</location>
        <topology evidence="1">Single-pass membrane protein</topology>
        <orientation evidence="1">Periplasmic side</orientation>
    </subcellularLocation>
</comment>
<feature type="domain" description="TonB C-terminal" evidence="11">
    <location>
        <begin position="71"/>
        <end position="162"/>
    </location>
</feature>
<evidence type="ECO:0000256" key="9">
    <source>
        <dbReference type="ARBA" id="ARBA00023136"/>
    </source>
</evidence>
<evidence type="ECO:0000256" key="6">
    <source>
        <dbReference type="ARBA" id="ARBA00022692"/>
    </source>
</evidence>
<dbReference type="PROSITE" id="PS52015">
    <property type="entry name" value="TONB_CTD"/>
    <property type="match status" value="1"/>
</dbReference>
<evidence type="ECO:0000256" key="7">
    <source>
        <dbReference type="ARBA" id="ARBA00022927"/>
    </source>
</evidence>
<feature type="chain" id="PRO_5011680524" evidence="10">
    <location>
        <begin position="30"/>
        <end position="162"/>
    </location>
</feature>
<dbReference type="EMBL" id="FOFB01000004">
    <property type="protein sequence ID" value="SEP97793.1"/>
    <property type="molecule type" value="Genomic_DNA"/>
</dbReference>
<dbReference type="RefSeq" id="WP_090165981.1">
    <property type="nucleotide sequence ID" value="NZ_FOFB01000004.1"/>
</dbReference>
<dbReference type="Proteomes" id="UP000199021">
    <property type="component" value="Unassembled WGS sequence"/>
</dbReference>
<keyword evidence="10" id="KW-0732">Signal</keyword>
<proteinExistence type="inferred from homology"/>
<dbReference type="STRING" id="478744.SAMN05444359_104114"/>
<protein>
    <submittedName>
        <fullName evidence="12">TonB family C-terminal domain-containing protein</fullName>
    </submittedName>
</protein>